<evidence type="ECO:0000256" key="7">
    <source>
        <dbReference type="ARBA" id="ARBA00022771"/>
    </source>
</evidence>
<feature type="domain" description="RING-type" evidence="13">
    <location>
        <begin position="171"/>
        <end position="210"/>
    </location>
</feature>
<dbReference type="RefSeq" id="XP_031403894.1">
    <property type="nucleotide sequence ID" value="XM_031548034.1"/>
</dbReference>
<evidence type="ECO:0000256" key="9">
    <source>
        <dbReference type="ARBA" id="ARBA00022833"/>
    </source>
</evidence>
<keyword evidence="4" id="KW-0808">Transferase</keyword>
<evidence type="ECO:0000256" key="5">
    <source>
        <dbReference type="ARBA" id="ARBA00022723"/>
    </source>
</evidence>
<evidence type="ECO:0000256" key="8">
    <source>
        <dbReference type="ARBA" id="ARBA00022786"/>
    </source>
</evidence>
<keyword evidence="9" id="KW-0862">Zinc</keyword>
<evidence type="ECO:0000256" key="3">
    <source>
        <dbReference type="ARBA" id="ARBA00012483"/>
    </source>
</evidence>
<sequence length="371" mass="41515">MVREEEPRKSPRSSSFSQRSPNPVLSNGRFGENSSTMFSPRFKSVAAMAGWDEETLLIASLIVDDTPDREFKQRKRSDLAFKTPPSNSRRKRRDQRRSPAPIPATVLNLDEDESEDTTGKANETSKKAEAENQKKEIKTRGNEPLENRPTDSAAPAAPLPCLDRLREELSCAICLEICYEPSTTACGHSFCKKCLRSAAEKCGKRCPKCRQLISARSCTVNTVLWNTIQLLFPDEVKSRKASSRSPAESVGPETVSVRQGQRDTQTQRNSRSRIRPSASLSSSMVNAEILRRRPDPPGQDEDAALALRLQREEFMEVITGGEGGVGRRRRSRHDRDRDHDDGSRISLSLARENLRAMASRAISLRARGRHV</sequence>
<keyword evidence="6" id="KW-0227">DNA damage</keyword>
<keyword evidence="14" id="KW-1185">Reference proteome</keyword>
<dbReference type="Proteomes" id="UP000515151">
    <property type="component" value="Chromosome 7"/>
</dbReference>
<dbReference type="GO" id="GO:0008270">
    <property type="term" value="F:zinc ion binding"/>
    <property type="evidence" value="ECO:0007669"/>
    <property type="project" value="UniProtKB-KW"/>
</dbReference>
<protein>
    <recommendedName>
        <fullName evidence="3">RING-type E3 ubiquitin transferase</fullName>
        <ecNumber evidence="3">2.3.2.27</ecNumber>
    </recommendedName>
</protein>
<comment type="catalytic activity">
    <reaction evidence="1">
        <text>S-ubiquitinyl-[E2 ubiquitin-conjugating enzyme]-L-cysteine + [acceptor protein]-L-lysine = [E2 ubiquitin-conjugating enzyme]-L-cysteine + N(6)-ubiquitinyl-[acceptor protein]-L-lysine.</text>
        <dbReference type="EC" id="2.3.2.27"/>
    </reaction>
</comment>
<dbReference type="GO" id="GO:0005634">
    <property type="term" value="C:nucleus"/>
    <property type="evidence" value="ECO:0007669"/>
    <property type="project" value="UniProtKB-SubCell"/>
</dbReference>
<dbReference type="PANTHER" id="PTHR23328:SF0">
    <property type="entry name" value="RING-TYPE DOMAIN-CONTAINING PROTEIN"/>
    <property type="match status" value="1"/>
</dbReference>
<feature type="compositionally biased region" description="Low complexity" evidence="12">
    <location>
        <begin position="12"/>
        <end position="23"/>
    </location>
</feature>
<dbReference type="OrthoDB" id="6105938at2759"/>
<accession>A0A6P8EBJ7</accession>
<feature type="compositionally biased region" description="Basic and acidic residues" evidence="12">
    <location>
        <begin position="123"/>
        <end position="149"/>
    </location>
</feature>
<dbReference type="PANTHER" id="PTHR23328">
    <property type="entry name" value="RING-TYPE DOMAIN-CONTAINING PROTEIN"/>
    <property type="match status" value="1"/>
</dbReference>
<dbReference type="SMART" id="SM00184">
    <property type="entry name" value="RING"/>
    <property type="match status" value="1"/>
</dbReference>
<evidence type="ECO:0000256" key="11">
    <source>
        <dbReference type="PROSITE-ProRule" id="PRU00175"/>
    </source>
</evidence>
<gene>
    <name evidence="15" type="primary">LOC116213185</name>
</gene>
<evidence type="ECO:0000256" key="10">
    <source>
        <dbReference type="ARBA" id="ARBA00023242"/>
    </source>
</evidence>
<dbReference type="GO" id="GO:0006302">
    <property type="term" value="P:double-strand break repair"/>
    <property type="evidence" value="ECO:0007669"/>
    <property type="project" value="TreeGrafter"/>
</dbReference>
<reference evidence="14" key="1">
    <citation type="journal article" date="2020" name="Plant Biotechnol. J.">
        <title>The pomegranate (Punica granatum L.) draft genome dissects genetic divergence between soft- and hard-seeded cultivars.</title>
        <authorList>
            <person name="Luo X."/>
            <person name="Li H."/>
            <person name="Wu Z."/>
            <person name="Yao W."/>
            <person name="Zhao P."/>
            <person name="Cao D."/>
            <person name="Yu H."/>
            <person name="Li K."/>
            <person name="Poudel K."/>
            <person name="Zhao D."/>
            <person name="Zhang F."/>
            <person name="Xia X."/>
            <person name="Chen L."/>
            <person name="Wang Q."/>
            <person name="Jing D."/>
            <person name="Cao S."/>
        </authorList>
    </citation>
    <scope>NUCLEOTIDE SEQUENCE [LARGE SCALE GENOMIC DNA]</scope>
    <source>
        <strain evidence="14">cv. Tunisia</strain>
    </source>
</reference>
<evidence type="ECO:0000256" key="4">
    <source>
        <dbReference type="ARBA" id="ARBA00022679"/>
    </source>
</evidence>
<dbReference type="SUPFAM" id="SSF57850">
    <property type="entry name" value="RING/U-box"/>
    <property type="match status" value="1"/>
</dbReference>
<feature type="compositionally biased region" description="Polar residues" evidence="12">
    <location>
        <begin position="256"/>
        <end position="269"/>
    </location>
</feature>
<dbReference type="InterPro" id="IPR013083">
    <property type="entry name" value="Znf_RING/FYVE/PHD"/>
</dbReference>
<dbReference type="AlphaFoldDB" id="A0A6P8EBJ7"/>
<evidence type="ECO:0000256" key="1">
    <source>
        <dbReference type="ARBA" id="ARBA00000900"/>
    </source>
</evidence>
<feature type="compositionally biased region" description="Basic and acidic residues" evidence="12">
    <location>
        <begin position="66"/>
        <end position="79"/>
    </location>
</feature>
<evidence type="ECO:0000313" key="15">
    <source>
        <dbReference type="RefSeq" id="XP_031403894.1"/>
    </source>
</evidence>
<keyword evidence="10" id="KW-0539">Nucleus</keyword>
<evidence type="ECO:0000256" key="2">
    <source>
        <dbReference type="ARBA" id="ARBA00004123"/>
    </source>
</evidence>
<evidence type="ECO:0000259" key="13">
    <source>
        <dbReference type="PROSITE" id="PS50089"/>
    </source>
</evidence>
<name>A0A6P8EBJ7_PUNGR</name>
<keyword evidence="5" id="KW-0479">Metal-binding</keyword>
<feature type="region of interest" description="Disordered" evidence="12">
    <location>
        <begin position="236"/>
        <end position="300"/>
    </location>
</feature>
<comment type="subcellular location">
    <subcellularLocation>
        <location evidence="2">Nucleus</location>
    </subcellularLocation>
</comment>
<dbReference type="InterPro" id="IPR017907">
    <property type="entry name" value="Znf_RING_CS"/>
</dbReference>
<dbReference type="InterPro" id="IPR051657">
    <property type="entry name" value="RNF168/RNF169_E3_ubiq-ligase"/>
</dbReference>
<organism evidence="14 15">
    <name type="scientific">Punica granatum</name>
    <name type="common">Pomegranate</name>
    <dbReference type="NCBI Taxonomy" id="22663"/>
    <lineage>
        <taxon>Eukaryota</taxon>
        <taxon>Viridiplantae</taxon>
        <taxon>Streptophyta</taxon>
        <taxon>Embryophyta</taxon>
        <taxon>Tracheophyta</taxon>
        <taxon>Spermatophyta</taxon>
        <taxon>Magnoliopsida</taxon>
        <taxon>eudicotyledons</taxon>
        <taxon>Gunneridae</taxon>
        <taxon>Pentapetalae</taxon>
        <taxon>rosids</taxon>
        <taxon>malvids</taxon>
        <taxon>Myrtales</taxon>
        <taxon>Lythraceae</taxon>
        <taxon>Punica</taxon>
    </lineage>
</organism>
<feature type="compositionally biased region" description="Basic and acidic residues" evidence="12">
    <location>
        <begin position="333"/>
        <end position="343"/>
    </location>
</feature>
<evidence type="ECO:0000256" key="6">
    <source>
        <dbReference type="ARBA" id="ARBA00022763"/>
    </source>
</evidence>
<dbReference type="InterPro" id="IPR001841">
    <property type="entry name" value="Znf_RING"/>
</dbReference>
<evidence type="ECO:0000256" key="12">
    <source>
        <dbReference type="SAM" id="MobiDB-lite"/>
    </source>
</evidence>
<keyword evidence="8" id="KW-0833">Ubl conjugation pathway</keyword>
<proteinExistence type="predicted"/>
<dbReference type="GO" id="GO:0035861">
    <property type="term" value="C:site of double-strand break"/>
    <property type="evidence" value="ECO:0007669"/>
    <property type="project" value="TreeGrafter"/>
</dbReference>
<feature type="region of interest" description="Disordered" evidence="12">
    <location>
        <begin position="319"/>
        <end position="344"/>
    </location>
</feature>
<feature type="region of interest" description="Disordered" evidence="12">
    <location>
        <begin position="62"/>
        <end position="157"/>
    </location>
</feature>
<dbReference type="Gene3D" id="3.30.40.10">
    <property type="entry name" value="Zinc/RING finger domain, C3HC4 (zinc finger)"/>
    <property type="match status" value="1"/>
</dbReference>
<dbReference type="PROSITE" id="PS50089">
    <property type="entry name" value="ZF_RING_2"/>
    <property type="match status" value="1"/>
</dbReference>
<dbReference type="GeneID" id="116213185"/>
<dbReference type="EC" id="2.3.2.27" evidence="3"/>
<dbReference type="GO" id="GO:0061630">
    <property type="term" value="F:ubiquitin protein ligase activity"/>
    <property type="evidence" value="ECO:0007669"/>
    <property type="project" value="UniProtKB-EC"/>
</dbReference>
<keyword evidence="7 11" id="KW-0863">Zinc-finger</keyword>
<dbReference type="Pfam" id="PF13923">
    <property type="entry name" value="zf-C3HC4_2"/>
    <property type="match status" value="1"/>
</dbReference>
<evidence type="ECO:0000313" key="14">
    <source>
        <dbReference type="Proteomes" id="UP000515151"/>
    </source>
</evidence>
<dbReference type="GO" id="GO:0031491">
    <property type="term" value="F:nucleosome binding"/>
    <property type="evidence" value="ECO:0007669"/>
    <property type="project" value="TreeGrafter"/>
</dbReference>
<feature type="region of interest" description="Disordered" evidence="12">
    <location>
        <begin position="1"/>
        <end position="37"/>
    </location>
</feature>
<reference evidence="15" key="2">
    <citation type="submission" date="2025-08" db="UniProtKB">
        <authorList>
            <consortium name="RefSeq"/>
        </authorList>
    </citation>
    <scope>IDENTIFICATION</scope>
    <source>
        <tissue evidence="15">Leaf</tissue>
    </source>
</reference>
<dbReference type="PROSITE" id="PS00518">
    <property type="entry name" value="ZF_RING_1"/>
    <property type="match status" value="1"/>
</dbReference>